<evidence type="ECO:0000256" key="5">
    <source>
        <dbReference type="ARBA" id="ARBA00022605"/>
    </source>
</evidence>
<sequence length="206" mass="22944">MSVLVKICGIRTIDDVKKAIVAGADFIGLNFVSTSKRRVDLQTAKTIVKNLKGLVQVVGVFQNQPVEYVNKVAQELQLDYVQLHGSESPNYCDLVSTRVIKVFSLESEFDPKTLSKNLKKYQVGHFLFDRQVQGKGKNLNPKLIRRIANSYPIFLAGGLNSQNIYEVVNFAKPFAVDVAGGVESKGKIDADKVRAFIQKAKSINYY</sequence>
<proteinExistence type="inferred from homology"/>
<dbReference type="STRING" id="1802061.A3A93_04415"/>
<protein>
    <recommendedName>
        <fullName evidence="4 9">N-(5'-phosphoribosyl)anthranilate isomerase</fullName>
        <shortName evidence="9">PRAI</shortName>
        <ecNumber evidence="3 9">5.3.1.24</ecNumber>
    </recommendedName>
</protein>
<dbReference type="PANTHER" id="PTHR42894">
    <property type="entry name" value="N-(5'-PHOSPHORIBOSYL)ANTHRANILATE ISOMERASE"/>
    <property type="match status" value="1"/>
</dbReference>
<dbReference type="InterPro" id="IPR013785">
    <property type="entry name" value="Aldolase_TIM"/>
</dbReference>
<comment type="catalytic activity">
    <reaction evidence="1 9">
        <text>N-(5-phospho-beta-D-ribosyl)anthranilate = 1-(2-carboxyphenylamino)-1-deoxy-D-ribulose 5-phosphate</text>
        <dbReference type="Rhea" id="RHEA:21540"/>
        <dbReference type="ChEBI" id="CHEBI:18277"/>
        <dbReference type="ChEBI" id="CHEBI:58613"/>
        <dbReference type="EC" id="5.3.1.24"/>
    </reaction>
</comment>
<evidence type="ECO:0000313" key="12">
    <source>
        <dbReference type="Proteomes" id="UP000177141"/>
    </source>
</evidence>
<dbReference type="Pfam" id="PF00697">
    <property type="entry name" value="PRAI"/>
    <property type="match status" value="1"/>
</dbReference>
<evidence type="ECO:0000256" key="9">
    <source>
        <dbReference type="HAMAP-Rule" id="MF_00135"/>
    </source>
</evidence>
<name>A0A1F7IXC5_9BACT</name>
<evidence type="ECO:0000256" key="2">
    <source>
        <dbReference type="ARBA" id="ARBA00004664"/>
    </source>
</evidence>
<dbReference type="SUPFAM" id="SSF51366">
    <property type="entry name" value="Ribulose-phoshate binding barrel"/>
    <property type="match status" value="1"/>
</dbReference>
<dbReference type="PANTHER" id="PTHR42894:SF1">
    <property type="entry name" value="N-(5'-PHOSPHORIBOSYL)ANTHRANILATE ISOMERASE"/>
    <property type="match status" value="1"/>
</dbReference>
<evidence type="ECO:0000256" key="3">
    <source>
        <dbReference type="ARBA" id="ARBA00012572"/>
    </source>
</evidence>
<dbReference type="InterPro" id="IPR001240">
    <property type="entry name" value="PRAI_dom"/>
</dbReference>
<keyword evidence="5 9" id="KW-0028">Amino-acid biosynthesis</keyword>
<dbReference type="Proteomes" id="UP000177141">
    <property type="component" value="Unassembled WGS sequence"/>
</dbReference>
<evidence type="ECO:0000256" key="1">
    <source>
        <dbReference type="ARBA" id="ARBA00001164"/>
    </source>
</evidence>
<dbReference type="AlphaFoldDB" id="A0A1F7IXC5"/>
<dbReference type="Gene3D" id="3.20.20.70">
    <property type="entry name" value="Aldolase class I"/>
    <property type="match status" value="1"/>
</dbReference>
<evidence type="ECO:0000256" key="6">
    <source>
        <dbReference type="ARBA" id="ARBA00022822"/>
    </source>
</evidence>
<feature type="domain" description="N-(5'phosphoribosyl) anthranilate isomerase (PRAI)" evidence="10">
    <location>
        <begin position="5"/>
        <end position="199"/>
    </location>
</feature>
<reference evidence="11 12" key="1">
    <citation type="journal article" date="2016" name="Nat. Commun.">
        <title>Thousands of microbial genomes shed light on interconnected biogeochemical processes in an aquifer system.</title>
        <authorList>
            <person name="Anantharaman K."/>
            <person name="Brown C.T."/>
            <person name="Hug L.A."/>
            <person name="Sharon I."/>
            <person name="Castelle C.J."/>
            <person name="Probst A.J."/>
            <person name="Thomas B.C."/>
            <person name="Singh A."/>
            <person name="Wilkins M.J."/>
            <person name="Karaoz U."/>
            <person name="Brodie E.L."/>
            <person name="Williams K.H."/>
            <person name="Hubbard S.S."/>
            <person name="Banfield J.F."/>
        </authorList>
    </citation>
    <scope>NUCLEOTIDE SEQUENCE [LARGE SCALE GENOMIC DNA]</scope>
</reference>
<dbReference type="GO" id="GO:0004640">
    <property type="term" value="F:phosphoribosylanthranilate isomerase activity"/>
    <property type="evidence" value="ECO:0007669"/>
    <property type="project" value="UniProtKB-UniRule"/>
</dbReference>
<keyword evidence="7 9" id="KW-0057">Aromatic amino acid biosynthesis</keyword>
<evidence type="ECO:0000256" key="8">
    <source>
        <dbReference type="ARBA" id="ARBA00023235"/>
    </source>
</evidence>
<gene>
    <name evidence="9" type="primary">trpF</name>
    <name evidence="11" type="ORF">A3A93_04415</name>
</gene>
<dbReference type="InterPro" id="IPR044643">
    <property type="entry name" value="TrpF_fam"/>
</dbReference>
<keyword evidence="8 9" id="KW-0413">Isomerase</keyword>
<dbReference type="UniPathway" id="UPA00035">
    <property type="reaction ID" value="UER00042"/>
</dbReference>
<dbReference type="InterPro" id="IPR011060">
    <property type="entry name" value="RibuloseP-bd_barrel"/>
</dbReference>
<comment type="similarity">
    <text evidence="9">Belongs to the TrpF family.</text>
</comment>
<dbReference type="EC" id="5.3.1.24" evidence="3 9"/>
<organism evidence="11 12">
    <name type="scientific">Candidatus Roizmanbacteria bacterium RIFCSPLOWO2_01_FULL_38_12</name>
    <dbReference type="NCBI Taxonomy" id="1802061"/>
    <lineage>
        <taxon>Bacteria</taxon>
        <taxon>Candidatus Roizmaniibacteriota</taxon>
    </lineage>
</organism>
<dbReference type="GO" id="GO:0000162">
    <property type="term" value="P:L-tryptophan biosynthetic process"/>
    <property type="evidence" value="ECO:0007669"/>
    <property type="project" value="UniProtKB-UniRule"/>
</dbReference>
<comment type="caution">
    <text evidence="11">The sequence shown here is derived from an EMBL/GenBank/DDBJ whole genome shotgun (WGS) entry which is preliminary data.</text>
</comment>
<evidence type="ECO:0000256" key="7">
    <source>
        <dbReference type="ARBA" id="ARBA00023141"/>
    </source>
</evidence>
<evidence type="ECO:0000256" key="4">
    <source>
        <dbReference type="ARBA" id="ARBA00022272"/>
    </source>
</evidence>
<dbReference type="CDD" id="cd00405">
    <property type="entry name" value="PRAI"/>
    <property type="match status" value="1"/>
</dbReference>
<dbReference type="HAMAP" id="MF_00135">
    <property type="entry name" value="PRAI"/>
    <property type="match status" value="1"/>
</dbReference>
<accession>A0A1F7IXC5</accession>
<dbReference type="EMBL" id="MGAL01000024">
    <property type="protein sequence ID" value="OGK48016.1"/>
    <property type="molecule type" value="Genomic_DNA"/>
</dbReference>
<comment type="pathway">
    <text evidence="2 9">Amino-acid biosynthesis; L-tryptophan biosynthesis; L-tryptophan from chorismate: step 3/5.</text>
</comment>
<evidence type="ECO:0000313" key="11">
    <source>
        <dbReference type="EMBL" id="OGK48016.1"/>
    </source>
</evidence>
<evidence type="ECO:0000259" key="10">
    <source>
        <dbReference type="Pfam" id="PF00697"/>
    </source>
</evidence>
<keyword evidence="6 9" id="KW-0822">Tryptophan biosynthesis</keyword>